<evidence type="ECO:0000313" key="3">
    <source>
        <dbReference type="EMBL" id="KJD33761.1"/>
    </source>
</evidence>
<sequence length="204" mass="22997">MKNKLLSLLLFLLVSISFAQVTFKPGLRFGANFANVTNLETLDTKVSFYAGLFGEIKFTEFYALQPEVVYSNQGGKSSYSSQGDIDLNYVTVALANKFFISKGTGLHLILGPSLDFNVDYNWVSVINGDTDYDISPIDISLLGGVGYEFPFGLTVEARIKQGLIDLDLFNEYDYNNNNDPYYNDDDNKLNKVFQLGLIYKFKFR</sequence>
<evidence type="ECO:0000313" key="4">
    <source>
        <dbReference type="Proteomes" id="UP000032578"/>
    </source>
</evidence>
<dbReference type="EMBL" id="JTDW01000013">
    <property type="protein sequence ID" value="KJD33761.1"/>
    <property type="molecule type" value="Genomic_DNA"/>
</dbReference>
<gene>
    <name evidence="3" type="ORF">PW52_14165</name>
</gene>
<feature type="chain" id="PRO_5002325484" description="Outer membrane protein beta-barrel domain-containing protein" evidence="1">
    <location>
        <begin position="20"/>
        <end position="204"/>
    </location>
</feature>
<dbReference type="OrthoDB" id="947434at2"/>
<dbReference type="PATRIC" id="fig|1435349.4.peg.856"/>
<protein>
    <recommendedName>
        <fullName evidence="2">Outer membrane protein beta-barrel domain-containing protein</fullName>
    </recommendedName>
</protein>
<dbReference type="STRING" id="1435349.PW52_14165"/>
<dbReference type="InterPro" id="IPR025665">
    <property type="entry name" value="Beta-barrel_OMP_2"/>
</dbReference>
<organism evidence="3 4">
    <name type="scientific">Neotamlana sedimentorum</name>
    <dbReference type="NCBI Taxonomy" id="1435349"/>
    <lineage>
        <taxon>Bacteria</taxon>
        <taxon>Pseudomonadati</taxon>
        <taxon>Bacteroidota</taxon>
        <taxon>Flavobacteriia</taxon>
        <taxon>Flavobacteriales</taxon>
        <taxon>Flavobacteriaceae</taxon>
        <taxon>Neotamlana</taxon>
    </lineage>
</organism>
<feature type="signal peptide" evidence="1">
    <location>
        <begin position="1"/>
        <end position="19"/>
    </location>
</feature>
<dbReference type="RefSeq" id="WP_044633626.1">
    <property type="nucleotide sequence ID" value="NZ_JTDW01000013.1"/>
</dbReference>
<dbReference type="Pfam" id="PF13568">
    <property type="entry name" value="OMP_b-brl_2"/>
    <property type="match status" value="1"/>
</dbReference>
<name>A0A0D7W3V6_9FLAO</name>
<evidence type="ECO:0000256" key="1">
    <source>
        <dbReference type="SAM" id="SignalP"/>
    </source>
</evidence>
<proteinExistence type="predicted"/>
<dbReference type="Proteomes" id="UP000032578">
    <property type="component" value="Unassembled WGS sequence"/>
</dbReference>
<accession>A0A0D7W3V6</accession>
<reference evidence="3 4" key="1">
    <citation type="submission" date="2014-11" db="EMBL/GenBank/DDBJ databases">
        <title>Tamlana sedimentorum sp. nov., isolated from shallow sand sediments of the Sea of Japan.</title>
        <authorList>
            <person name="Romanenko L.A."/>
        </authorList>
    </citation>
    <scope>NUCLEOTIDE SEQUENCE [LARGE SCALE GENOMIC DNA]</scope>
    <source>
        <strain evidence="3 4">JCM 19808</strain>
    </source>
</reference>
<evidence type="ECO:0000259" key="2">
    <source>
        <dbReference type="Pfam" id="PF13568"/>
    </source>
</evidence>
<feature type="domain" description="Outer membrane protein beta-barrel" evidence="2">
    <location>
        <begin position="18"/>
        <end position="166"/>
    </location>
</feature>
<keyword evidence="4" id="KW-1185">Reference proteome</keyword>
<comment type="caution">
    <text evidence="3">The sequence shown here is derived from an EMBL/GenBank/DDBJ whole genome shotgun (WGS) entry which is preliminary data.</text>
</comment>
<keyword evidence="1" id="KW-0732">Signal</keyword>
<dbReference type="AlphaFoldDB" id="A0A0D7W3V6"/>